<dbReference type="GO" id="GO:0000724">
    <property type="term" value="P:double-strand break repair via homologous recombination"/>
    <property type="evidence" value="ECO:0007669"/>
    <property type="project" value="TreeGrafter"/>
</dbReference>
<evidence type="ECO:0000313" key="11">
    <source>
        <dbReference type="EMBL" id="THU92296.1"/>
    </source>
</evidence>
<feature type="region of interest" description="Disordered" evidence="8">
    <location>
        <begin position="1"/>
        <end position="27"/>
    </location>
</feature>
<dbReference type="GO" id="GO:0016787">
    <property type="term" value="F:hydrolase activity"/>
    <property type="evidence" value="ECO:0007669"/>
    <property type="project" value="UniProtKB-KW"/>
</dbReference>
<feature type="non-terminal residue" evidence="11">
    <location>
        <position position="641"/>
    </location>
</feature>
<dbReference type="AlphaFoldDB" id="A0A4S8LS37"/>
<evidence type="ECO:0000256" key="5">
    <source>
        <dbReference type="ARBA" id="ARBA00023235"/>
    </source>
</evidence>
<name>A0A4S8LS37_DENBC</name>
<organism evidence="11 12">
    <name type="scientific">Dendrothele bispora (strain CBS 962.96)</name>
    <dbReference type="NCBI Taxonomy" id="1314807"/>
    <lineage>
        <taxon>Eukaryota</taxon>
        <taxon>Fungi</taxon>
        <taxon>Dikarya</taxon>
        <taxon>Basidiomycota</taxon>
        <taxon>Agaricomycotina</taxon>
        <taxon>Agaricomycetes</taxon>
        <taxon>Agaricomycetidae</taxon>
        <taxon>Agaricales</taxon>
        <taxon>Agaricales incertae sedis</taxon>
        <taxon>Dendrothele</taxon>
    </lineage>
</organism>
<dbReference type="SUPFAM" id="SSF52540">
    <property type="entry name" value="P-loop containing nucleoside triphosphate hydrolases"/>
    <property type="match status" value="1"/>
</dbReference>
<dbReference type="InterPro" id="IPR011545">
    <property type="entry name" value="DEAD/DEAH_box_helicase_dom"/>
</dbReference>
<evidence type="ECO:0000256" key="7">
    <source>
        <dbReference type="ARBA" id="ARBA00034808"/>
    </source>
</evidence>
<dbReference type="GO" id="GO:0005524">
    <property type="term" value="F:ATP binding"/>
    <property type="evidence" value="ECO:0007669"/>
    <property type="project" value="UniProtKB-KW"/>
</dbReference>
<dbReference type="InterPro" id="IPR001650">
    <property type="entry name" value="Helicase_C-like"/>
</dbReference>
<dbReference type="PROSITE" id="PS51192">
    <property type="entry name" value="HELICASE_ATP_BIND_1"/>
    <property type="match status" value="1"/>
</dbReference>
<dbReference type="GO" id="GO:0043138">
    <property type="term" value="F:3'-5' DNA helicase activity"/>
    <property type="evidence" value="ECO:0007669"/>
    <property type="project" value="UniProtKB-EC"/>
</dbReference>
<dbReference type="SMART" id="SM00490">
    <property type="entry name" value="HELICc"/>
    <property type="match status" value="1"/>
</dbReference>
<keyword evidence="11" id="KW-0378">Hydrolase</keyword>
<feature type="domain" description="Helicase ATP-binding" evidence="9">
    <location>
        <begin position="53"/>
        <end position="247"/>
    </location>
</feature>
<proteinExistence type="inferred from homology"/>
<evidence type="ECO:0000256" key="3">
    <source>
        <dbReference type="ARBA" id="ARBA00022840"/>
    </source>
</evidence>
<gene>
    <name evidence="11" type="ORF">K435DRAFT_672331</name>
</gene>
<keyword evidence="2" id="KW-0547">Nucleotide-binding</keyword>
<keyword evidence="5" id="KW-0413">Isomerase</keyword>
<dbReference type="OrthoDB" id="10261556at2759"/>
<evidence type="ECO:0000256" key="4">
    <source>
        <dbReference type="ARBA" id="ARBA00023125"/>
    </source>
</evidence>
<keyword evidence="12" id="KW-1185">Reference proteome</keyword>
<sequence length="641" mass="71611">MAPGQKKSKRARATQEETSGRTPIKPEGLENLAEQLCKHLGWSFLRSFQIDAIKKVLQLKDVMVHAGTGYGKTTIVAGPLLHPSSKEKITLLVSPLIALQNEQVKTFTETFRLKATAVNSSRGGCSYEVMNVSIYTSFTFAVLLTFEQDICNGKWDIVILSPEMLLSKKFIEVVLQNSRFRGRVLSVVVDEAHVVLHWGEGFRKKYGELGIIRALLPPRVPVVAMSATLPARVRQDVATKLQFGKEYDYVNVGNNRANVSITVRAMQHPMNTYKDLDFIIPVAVTRADDIPKTFLYADNINKGIDLEDHLTELLPAALRQSGLIRTYSAPYSSEYRDEVMKQFREGRVRVLVCTDAAGMACGCDLPDIDVVVQWTLPKTVSAFVQRAGRAARGPHHRGLAVLLVERSAYGQVLEWSEKKGTNRGKGKQKAPQSSKARKEYTTAHGINRAGFDKIKDAMIEKVEPEIDMEVENEGLYALVQTGICRHAVLTKIYNNVDAGHDPDVPCCDLCDPSLLERIKPAPIPSKSKKKQINIKQGIPHLPTGEALHRWRCTIFDRESETTLFGPETFMPNNVIELLASVGPIHSKDFLKQVVGSQWYEYESFGDELFDFLQTIDMPPMIPKPAKPRGKKRGPEEEAVDD</sequence>
<reference evidence="11 12" key="1">
    <citation type="journal article" date="2019" name="Nat. Ecol. Evol.">
        <title>Megaphylogeny resolves global patterns of mushroom evolution.</title>
        <authorList>
            <person name="Varga T."/>
            <person name="Krizsan K."/>
            <person name="Foldi C."/>
            <person name="Dima B."/>
            <person name="Sanchez-Garcia M."/>
            <person name="Sanchez-Ramirez S."/>
            <person name="Szollosi G.J."/>
            <person name="Szarkandi J.G."/>
            <person name="Papp V."/>
            <person name="Albert L."/>
            <person name="Andreopoulos W."/>
            <person name="Angelini C."/>
            <person name="Antonin V."/>
            <person name="Barry K.W."/>
            <person name="Bougher N.L."/>
            <person name="Buchanan P."/>
            <person name="Buyck B."/>
            <person name="Bense V."/>
            <person name="Catcheside P."/>
            <person name="Chovatia M."/>
            <person name="Cooper J."/>
            <person name="Damon W."/>
            <person name="Desjardin D."/>
            <person name="Finy P."/>
            <person name="Geml J."/>
            <person name="Haridas S."/>
            <person name="Hughes K."/>
            <person name="Justo A."/>
            <person name="Karasinski D."/>
            <person name="Kautmanova I."/>
            <person name="Kiss B."/>
            <person name="Kocsube S."/>
            <person name="Kotiranta H."/>
            <person name="LaButti K.M."/>
            <person name="Lechner B.E."/>
            <person name="Liimatainen K."/>
            <person name="Lipzen A."/>
            <person name="Lukacs Z."/>
            <person name="Mihaltcheva S."/>
            <person name="Morgado L.N."/>
            <person name="Niskanen T."/>
            <person name="Noordeloos M.E."/>
            <person name="Ohm R.A."/>
            <person name="Ortiz-Santana B."/>
            <person name="Ovrebo C."/>
            <person name="Racz N."/>
            <person name="Riley R."/>
            <person name="Savchenko A."/>
            <person name="Shiryaev A."/>
            <person name="Soop K."/>
            <person name="Spirin V."/>
            <person name="Szebenyi C."/>
            <person name="Tomsovsky M."/>
            <person name="Tulloss R.E."/>
            <person name="Uehling J."/>
            <person name="Grigoriev I.V."/>
            <person name="Vagvolgyi C."/>
            <person name="Papp T."/>
            <person name="Martin F.M."/>
            <person name="Miettinen O."/>
            <person name="Hibbett D.S."/>
            <person name="Nagy L.G."/>
        </authorList>
    </citation>
    <scope>NUCLEOTIDE SEQUENCE [LARGE SCALE GENOMIC DNA]</scope>
    <source>
        <strain evidence="11 12">CBS 962.96</strain>
    </source>
</reference>
<evidence type="ECO:0000313" key="12">
    <source>
        <dbReference type="Proteomes" id="UP000297245"/>
    </source>
</evidence>
<comment type="similarity">
    <text evidence="1">Belongs to the helicase family. RecQ subfamily.</text>
</comment>
<feature type="domain" description="Helicase C-terminal" evidence="10">
    <location>
        <begin position="275"/>
        <end position="435"/>
    </location>
</feature>
<dbReference type="PANTHER" id="PTHR13710:SF105">
    <property type="entry name" value="ATP-DEPENDENT DNA HELICASE Q1"/>
    <property type="match status" value="1"/>
</dbReference>
<feature type="region of interest" description="Disordered" evidence="8">
    <location>
        <begin position="419"/>
        <end position="440"/>
    </location>
</feature>
<dbReference type="GO" id="GO:0005737">
    <property type="term" value="C:cytoplasm"/>
    <property type="evidence" value="ECO:0007669"/>
    <property type="project" value="TreeGrafter"/>
</dbReference>
<accession>A0A4S8LS37</accession>
<protein>
    <recommendedName>
        <fullName evidence="7">DNA 3'-5' helicase</fullName>
        <ecNumber evidence="7">5.6.2.4</ecNumber>
    </recommendedName>
</protein>
<dbReference type="GO" id="GO:0003677">
    <property type="term" value="F:DNA binding"/>
    <property type="evidence" value="ECO:0007669"/>
    <property type="project" value="UniProtKB-KW"/>
</dbReference>
<dbReference type="InterPro" id="IPR014001">
    <property type="entry name" value="Helicase_ATP-bd"/>
</dbReference>
<evidence type="ECO:0000256" key="1">
    <source>
        <dbReference type="ARBA" id="ARBA00005446"/>
    </source>
</evidence>
<evidence type="ECO:0000256" key="8">
    <source>
        <dbReference type="SAM" id="MobiDB-lite"/>
    </source>
</evidence>
<dbReference type="EMBL" id="ML179283">
    <property type="protein sequence ID" value="THU92296.1"/>
    <property type="molecule type" value="Genomic_DNA"/>
</dbReference>
<evidence type="ECO:0000256" key="6">
    <source>
        <dbReference type="ARBA" id="ARBA00034617"/>
    </source>
</evidence>
<feature type="compositionally biased region" description="Basic residues" evidence="8">
    <location>
        <begin position="1"/>
        <end position="12"/>
    </location>
</feature>
<dbReference type="InterPro" id="IPR027417">
    <property type="entry name" value="P-loop_NTPase"/>
</dbReference>
<evidence type="ECO:0000256" key="2">
    <source>
        <dbReference type="ARBA" id="ARBA00022741"/>
    </source>
</evidence>
<dbReference type="SMART" id="SM00487">
    <property type="entry name" value="DEXDc"/>
    <property type="match status" value="1"/>
</dbReference>
<keyword evidence="3" id="KW-0067">ATP-binding</keyword>
<dbReference type="Gene3D" id="3.40.50.300">
    <property type="entry name" value="P-loop containing nucleotide triphosphate hydrolases"/>
    <property type="match status" value="2"/>
</dbReference>
<dbReference type="PROSITE" id="PS51194">
    <property type="entry name" value="HELICASE_CTER"/>
    <property type="match status" value="1"/>
</dbReference>
<dbReference type="GO" id="GO:0009378">
    <property type="term" value="F:four-way junction helicase activity"/>
    <property type="evidence" value="ECO:0007669"/>
    <property type="project" value="TreeGrafter"/>
</dbReference>
<comment type="catalytic activity">
    <reaction evidence="6">
        <text>Couples ATP hydrolysis with the unwinding of duplex DNA by translocating in the 3'-5' direction.</text>
        <dbReference type="EC" id="5.6.2.4"/>
    </reaction>
</comment>
<dbReference type="EC" id="5.6.2.4" evidence="7"/>
<dbReference type="PANTHER" id="PTHR13710">
    <property type="entry name" value="DNA HELICASE RECQ FAMILY MEMBER"/>
    <property type="match status" value="1"/>
</dbReference>
<dbReference type="Proteomes" id="UP000297245">
    <property type="component" value="Unassembled WGS sequence"/>
</dbReference>
<evidence type="ECO:0000259" key="10">
    <source>
        <dbReference type="PROSITE" id="PS51194"/>
    </source>
</evidence>
<keyword evidence="4" id="KW-0238">DNA-binding</keyword>
<dbReference type="Pfam" id="PF00271">
    <property type="entry name" value="Helicase_C"/>
    <property type="match status" value="1"/>
</dbReference>
<dbReference type="GO" id="GO:0005694">
    <property type="term" value="C:chromosome"/>
    <property type="evidence" value="ECO:0007669"/>
    <property type="project" value="TreeGrafter"/>
</dbReference>
<feature type="region of interest" description="Disordered" evidence="8">
    <location>
        <begin position="620"/>
        <end position="641"/>
    </location>
</feature>
<evidence type="ECO:0000259" key="9">
    <source>
        <dbReference type="PROSITE" id="PS51192"/>
    </source>
</evidence>
<dbReference type="Pfam" id="PF00270">
    <property type="entry name" value="DEAD"/>
    <property type="match status" value="1"/>
</dbReference>